<dbReference type="EMBL" id="LOIC01000005">
    <property type="protein sequence ID" value="OCA56794.1"/>
    <property type="molecule type" value="Genomic_DNA"/>
</dbReference>
<comment type="caution">
    <text evidence="1">The sequence shown here is derived from an EMBL/GenBank/DDBJ whole genome shotgun (WGS) entry which is preliminary data.</text>
</comment>
<evidence type="ECO:0000313" key="2">
    <source>
        <dbReference type="Proteomes" id="UP000092665"/>
    </source>
</evidence>
<keyword evidence="2" id="KW-1185">Reference proteome</keyword>
<name>A0A1B8YNP4_9GAMM</name>
<gene>
    <name evidence="1" type="ORF">Phpb_00179</name>
</gene>
<dbReference type="Proteomes" id="UP000092665">
    <property type="component" value="Unassembled WGS sequence"/>
</dbReference>
<sequence length="94" mass="10654">MNTNTSGIIKIYNYTSDAHELIGGSDGYCDESTLLIPYCTMELPHQQLNMVTLLRLILPLKNGAIMRTIVGRLFTILKQDKKSLLNGWGVYHQR</sequence>
<proteinExistence type="predicted"/>
<dbReference type="AlphaFoldDB" id="A0A1B8YNP4"/>
<accession>A0A1B8YNP4</accession>
<reference evidence="2" key="1">
    <citation type="submission" date="2015-11" db="EMBL/GenBank/DDBJ databases">
        <authorList>
            <person name="Tobias N.J."/>
            <person name="Mishra B."/>
            <person name="Gupta D.K."/>
            <person name="Thines M."/>
            <person name="Stinear T.P."/>
            <person name="Bode H.B."/>
        </authorList>
    </citation>
    <scope>NUCLEOTIDE SEQUENCE [LARGE SCALE GENOMIC DNA]</scope>
    <source>
        <strain evidence="2">PB45.5</strain>
    </source>
</reference>
<evidence type="ECO:0000313" key="1">
    <source>
        <dbReference type="EMBL" id="OCA56794.1"/>
    </source>
</evidence>
<organism evidence="1 2">
    <name type="scientific">Photorhabdus namnaonensis</name>
    <dbReference type="NCBI Taxonomy" id="1851568"/>
    <lineage>
        <taxon>Bacteria</taxon>
        <taxon>Pseudomonadati</taxon>
        <taxon>Pseudomonadota</taxon>
        <taxon>Gammaproteobacteria</taxon>
        <taxon>Enterobacterales</taxon>
        <taxon>Morganellaceae</taxon>
        <taxon>Photorhabdus</taxon>
    </lineage>
</organism>
<protein>
    <submittedName>
        <fullName evidence="1">Uncharacterized protein</fullName>
    </submittedName>
</protein>